<sequence length="372" mass="43024">MSYAISIRYCKKGTPPFGYMYKIQLSFFDTTPGLKNHLRQYPLSAIQHRRNMKTTFYTLLSCFISFSIISCDARERLDAGAISSFNHLLTSLKHAKDSKDSIGIIQVQYLDKIKNNCQPFIKEKGLTARKIYESMSLFPKFYNQLANYKTDFKSINDTINYIDKKIGHFFDGYKEIKVVLLVGDLSVGGTVDENIIYICLEMIADNGITDKSELPPYLKSLSEKGTLFAYLAHESVHTIQAGFPLNELTGRIIHGKNSLLYTCLLEGSAEYISYYLFGTYLNKSSEAYFMSNRKRIWTKFTENVEKTPYEYNQWIYSFRPNDGRPADLGYYLGFKICEAFMNLQSDKKKGLNCLINRNKFKYVYKKSLYNVE</sequence>
<dbReference type="Pfam" id="PF10026">
    <property type="entry name" value="DUF2268"/>
    <property type="match status" value="1"/>
</dbReference>
<gene>
    <name evidence="2" type="ORF">CHU92_02350</name>
</gene>
<organism evidence="2 3">
    <name type="scientific">Flavobacterium cyanobacteriorum</name>
    <dbReference type="NCBI Taxonomy" id="2022802"/>
    <lineage>
        <taxon>Bacteria</taxon>
        <taxon>Pseudomonadati</taxon>
        <taxon>Bacteroidota</taxon>
        <taxon>Flavobacteriia</taxon>
        <taxon>Flavobacteriales</taxon>
        <taxon>Flavobacteriaceae</taxon>
        <taxon>Flavobacterium</taxon>
    </lineage>
</organism>
<protein>
    <recommendedName>
        <fullName evidence="1">DUF2268 domain-containing protein</fullName>
    </recommendedName>
</protein>
<reference evidence="2 3" key="1">
    <citation type="submission" date="2017-07" db="EMBL/GenBank/DDBJ databases">
        <title>Flavobacterium cyanobacteriorum sp. nov., isolated from cyanobacterial aggregates in a eutrophic lake.</title>
        <authorList>
            <person name="Cai H."/>
        </authorList>
    </citation>
    <scope>NUCLEOTIDE SEQUENCE [LARGE SCALE GENOMIC DNA]</scope>
    <source>
        <strain evidence="2 3">TH021</strain>
    </source>
</reference>
<dbReference type="OrthoDB" id="6402335at2"/>
<feature type="domain" description="DUF2268" evidence="1">
    <location>
        <begin position="218"/>
        <end position="345"/>
    </location>
</feature>
<name>A0A255ZTL7_9FLAO</name>
<proteinExistence type="predicted"/>
<dbReference type="Proteomes" id="UP000216605">
    <property type="component" value="Unassembled WGS sequence"/>
</dbReference>
<keyword evidence="3" id="KW-1185">Reference proteome</keyword>
<evidence type="ECO:0000313" key="3">
    <source>
        <dbReference type="Proteomes" id="UP000216605"/>
    </source>
</evidence>
<dbReference type="InterPro" id="IPR018728">
    <property type="entry name" value="DUF2268"/>
</dbReference>
<accession>A0A255ZTL7</accession>
<comment type="caution">
    <text evidence="2">The sequence shown here is derived from an EMBL/GenBank/DDBJ whole genome shotgun (WGS) entry which is preliminary data.</text>
</comment>
<evidence type="ECO:0000259" key="1">
    <source>
        <dbReference type="Pfam" id="PF10026"/>
    </source>
</evidence>
<dbReference type="EMBL" id="NOXV01000152">
    <property type="protein sequence ID" value="OYQ44828.1"/>
    <property type="molecule type" value="Genomic_DNA"/>
</dbReference>
<evidence type="ECO:0000313" key="2">
    <source>
        <dbReference type="EMBL" id="OYQ44828.1"/>
    </source>
</evidence>
<dbReference type="AlphaFoldDB" id="A0A255ZTL7"/>